<dbReference type="InterPro" id="IPR029063">
    <property type="entry name" value="SAM-dependent_MTases_sf"/>
</dbReference>
<dbReference type="GO" id="GO:0008168">
    <property type="term" value="F:methyltransferase activity"/>
    <property type="evidence" value="ECO:0007669"/>
    <property type="project" value="UniProtKB-KW"/>
</dbReference>
<keyword evidence="4" id="KW-1185">Reference proteome</keyword>
<evidence type="ECO:0000259" key="2">
    <source>
        <dbReference type="Pfam" id="PF13649"/>
    </source>
</evidence>
<dbReference type="PANTHER" id="PTHR43591">
    <property type="entry name" value="METHYLTRANSFERASE"/>
    <property type="match status" value="1"/>
</dbReference>
<dbReference type="GO" id="GO:0032259">
    <property type="term" value="P:methylation"/>
    <property type="evidence" value="ECO:0007669"/>
    <property type="project" value="UniProtKB-KW"/>
</dbReference>
<dbReference type="SUPFAM" id="SSF53335">
    <property type="entry name" value="S-adenosyl-L-methionine-dependent methyltransferases"/>
    <property type="match status" value="1"/>
</dbReference>
<keyword evidence="3" id="KW-0808">Transferase</keyword>
<dbReference type="RefSeq" id="WP_346176119.1">
    <property type="nucleotide sequence ID" value="NZ_BAAASD010000018.1"/>
</dbReference>
<feature type="region of interest" description="Disordered" evidence="1">
    <location>
        <begin position="1"/>
        <end position="30"/>
    </location>
</feature>
<dbReference type="Gene3D" id="3.40.50.150">
    <property type="entry name" value="Vaccinia Virus protein VP39"/>
    <property type="match status" value="1"/>
</dbReference>
<keyword evidence="3" id="KW-0489">Methyltransferase</keyword>
<evidence type="ECO:0000313" key="3">
    <source>
        <dbReference type="EMBL" id="GAA2350883.1"/>
    </source>
</evidence>
<evidence type="ECO:0000256" key="1">
    <source>
        <dbReference type="SAM" id="MobiDB-lite"/>
    </source>
</evidence>
<evidence type="ECO:0000313" key="4">
    <source>
        <dbReference type="Proteomes" id="UP001500253"/>
    </source>
</evidence>
<name>A0ABN3GG81_9ACTN</name>
<feature type="domain" description="Methyltransferase" evidence="2">
    <location>
        <begin position="70"/>
        <end position="165"/>
    </location>
</feature>
<feature type="compositionally biased region" description="Basic residues" evidence="1">
    <location>
        <begin position="1"/>
        <end position="23"/>
    </location>
</feature>
<comment type="caution">
    <text evidence="3">The sequence shown here is derived from an EMBL/GenBank/DDBJ whole genome shotgun (WGS) entry which is preliminary data.</text>
</comment>
<organism evidence="3 4">
    <name type="scientific">Streptomyces cuspidosporus</name>
    <dbReference type="NCBI Taxonomy" id="66882"/>
    <lineage>
        <taxon>Bacteria</taxon>
        <taxon>Bacillati</taxon>
        <taxon>Actinomycetota</taxon>
        <taxon>Actinomycetes</taxon>
        <taxon>Kitasatosporales</taxon>
        <taxon>Streptomycetaceae</taxon>
        <taxon>Streptomyces</taxon>
    </lineage>
</organism>
<protein>
    <submittedName>
        <fullName evidence="3">Class I SAM-dependent methyltransferase</fullName>
    </submittedName>
</protein>
<gene>
    <name evidence="3" type="ORF">GCM10010246_43770</name>
</gene>
<dbReference type="InterPro" id="IPR041698">
    <property type="entry name" value="Methyltransf_25"/>
</dbReference>
<sequence length="309" mass="32811">MTGHQHTHTHHTHTHSHSHGHGHGHGDAEDFDWASFGPVLEQSADLHTPVVEQAAEWLRGLLSGPVRRALDVGSGPGGAACLFARAFPDAEVVAVDGTPELLARARDRAARLGVADRVRTHLADLPDGLAGAGEAELIWASKSVHHLGDQQGALNRLAAALRPGGVLAVAEGGLQPRVLPRDIGIGRPGLLTRLDAAQEEGYADMRAGLPGAEETVEDWPAMLTAAGLTGARSKSFLLDLPAPLDPPARRFLHAELARLAERLADRLDATDRATLDRLLDPDDEAGVLRRPDVFWLSATTVHAAVRPAD</sequence>
<dbReference type="CDD" id="cd02440">
    <property type="entry name" value="AdoMet_MTases"/>
    <property type="match status" value="1"/>
</dbReference>
<dbReference type="Proteomes" id="UP001500253">
    <property type="component" value="Unassembled WGS sequence"/>
</dbReference>
<accession>A0ABN3GG81</accession>
<reference evidence="3 4" key="1">
    <citation type="journal article" date="2019" name="Int. J. Syst. Evol. Microbiol.">
        <title>The Global Catalogue of Microorganisms (GCM) 10K type strain sequencing project: providing services to taxonomists for standard genome sequencing and annotation.</title>
        <authorList>
            <consortium name="The Broad Institute Genomics Platform"/>
            <consortium name="The Broad Institute Genome Sequencing Center for Infectious Disease"/>
            <person name="Wu L."/>
            <person name="Ma J."/>
        </authorList>
    </citation>
    <scope>NUCLEOTIDE SEQUENCE [LARGE SCALE GENOMIC DNA]</scope>
    <source>
        <strain evidence="3 4">JCM 4316</strain>
    </source>
</reference>
<proteinExistence type="predicted"/>
<dbReference type="EMBL" id="BAAASD010000018">
    <property type="protein sequence ID" value="GAA2350883.1"/>
    <property type="molecule type" value="Genomic_DNA"/>
</dbReference>
<dbReference type="Pfam" id="PF13649">
    <property type="entry name" value="Methyltransf_25"/>
    <property type="match status" value="1"/>
</dbReference>